<dbReference type="EMBL" id="JARBDR010000214">
    <property type="protein sequence ID" value="KAJ8319190.1"/>
    <property type="molecule type" value="Genomic_DNA"/>
</dbReference>
<dbReference type="Proteomes" id="UP001217089">
    <property type="component" value="Unassembled WGS sequence"/>
</dbReference>
<name>A0ABQ9FPK3_TEGGR</name>
<evidence type="ECO:0000313" key="1">
    <source>
        <dbReference type="EMBL" id="KAJ8319190.1"/>
    </source>
</evidence>
<protein>
    <submittedName>
        <fullName evidence="1">Uncharacterized protein</fullName>
    </submittedName>
</protein>
<evidence type="ECO:0000313" key="2">
    <source>
        <dbReference type="Proteomes" id="UP001217089"/>
    </source>
</evidence>
<sequence length="140" mass="16399">MLYIVVCKSILLDHSIIMDFGNFNVEVDFQDILDFDEDFNELIAVSSLPDHADFLHTLKTTEYDGLPPPETPTVPENQPKKRFRFMSDETIKQFEEMNQSEQTKKNTKWGLKILQVVHFKNLNKQINDNTNGNLPEIYYQ</sequence>
<gene>
    <name evidence="1" type="ORF">KUTeg_004281</name>
</gene>
<keyword evidence="2" id="KW-1185">Reference proteome</keyword>
<proteinExistence type="predicted"/>
<accession>A0ABQ9FPK3</accession>
<organism evidence="1 2">
    <name type="scientific">Tegillarca granosa</name>
    <name type="common">Malaysian cockle</name>
    <name type="synonym">Anadara granosa</name>
    <dbReference type="NCBI Taxonomy" id="220873"/>
    <lineage>
        <taxon>Eukaryota</taxon>
        <taxon>Metazoa</taxon>
        <taxon>Spiralia</taxon>
        <taxon>Lophotrochozoa</taxon>
        <taxon>Mollusca</taxon>
        <taxon>Bivalvia</taxon>
        <taxon>Autobranchia</taxon>
        <taxon>Pteriomorphia</taxon>
        <taxon>Arcoida</taxon>
        <taxon>Arcoidea</taxon>
        <taxon>Arcidae</taxon>
        <taxon>Tegillarca</taxon>
    </lineage>
</organism>
<reference evidence="1 2" key="1">
    <citation type="submission" date="2022-12" db="EMBL/GenBank/DDBJ databases">
        <title>Chromosome-level genome of Tegillarca granosa.</title>
        <authorList>
            <person name="Kim J."/>
        </authorList>
    </citation>
    <scope>NUCLEOTIDE SEQUENCE [LARGE SCALE GENOMIC DNA]</scope>
    <source>
        <strain evidence="1">Teg-2019</strain>
        <tissue evidence="1">Adductor muscle</tissue>
    </source>
</reference>
<comment type="caution">
    <text evidence="1">The sequence shown here is derived from an EMBL/GenBank/DDBJ whole genome shotgun (WGS) entry which is preliminary data.</text>
</comment>